<dbReference type="InterPro" id="IPR011989">
    <property type="entry name" value="ARM-like"/>
</dbReference>
<dbReference type="GO" id="GO:0007076">
    <property type="term" value="P:mitotic chromosome condensation"/>
    <property type="evidence" value="ECO:0007669"/>
    <property type="project" value="InterPro"/>
</dbReference>
<sequence length="724" mass="82980">MPVRKNRRQSLEKPANQEKESPEKHGIQASLCSHLKDVYFSKDEGSIKRAVEDMAELFGKVHKSRPKNKAFFDELKFRTDFLIDNKQSQTCRVRCLRAIAMLAIRLFKENKPEVLTYLVEYCHQLSDAESATIRQYICVLIHFLYKTCLSSNNENLKLCELLPQESYRQLFSVLKDRWLDVTPAVRRDAIRCLALIQDDEVSADHEEAMAKSPKESGANECPGDCSGECRQEAIKCLTMVDPAQTKLILTRVLKEPDWQVKKEALTKILSIQDTHTITSREKMDILDHLFGPSQHYLSEMACELLLHWVRLAANSETDEQMDQGVERQVEDNYVLFSGTLAFTKQLDPIKNEELCEKAVIIAMQNLAGEHRGLTDFVHTLTGQPESCIIHRNNYKCLLQRDIPLSEKAYLLFHWRCLLELCCLEYEHKEDQKSVCMYKLVPTLQAYAEFANEFVEFFGESFITVPMSVRGTKRKTEEEQRRFCLVQLFRIFHFMDPEPVGMKTWKELLLHVLSNTNIQLYPDLVQEIAESIVHVHYAVGQDVEAQALHEFCDVINMFVQKTANPNCTQALVNQTISITQPEDIEPQPPIALKMDEATRGRALVVLNSLLRTGKLTKITAELQGLHDTILPDSFGSKLPEERSLALECLGVICLMDEEWAVHNTTIVKQFISLDLTMVKYGQSKVSFWYQNNNKERRSSSTNSRNSLLASNMINTVLELSSSKVA</sequence>
<accession>A0A915EDC5</accession>
<keyword evidence="2" id="KW-1185">Reference proteome</keyword>
<dbReference type="Gene3D" id="1.25.10.10">
    <property type="entry name" value="Leucine-rich Repeat Variant"/>
    <property type="match status" value="1"/>
</dbReference>
<dbReference type="InterPro" id="IPR027165">
    <property type="entry name" value="CND3"/>
</dbReference>
<feature type="region of interest" description="Disordered" evidence="1">
    <location>
        <begin position="1"/>
        <end position="26"/>
    </location>
</feature>
<dbReference type="InterPro" id="IPR016024">
    <property type="entry name" value="ARM-type_fold"/>
</dbReference>
<reference evidence="3" key="1">
    <citation type="submission" date="2022-11" db="UniProtKB">
        <authorList>
            <consortium name="WormBaseParasite"/>
        </authorList>
    </citation>
    <scope>IDENTIFICATION</scope>
</reference>
<protein>
    <submittedName>
        <fullName evidence="3">Condensin complex subunit 3</fullName>
    </submittedName>
</protein>
<evidence type="ECO:0000313" key="2">
    <source>
        <dbReference type="Proteomes" id="UP000887574"/>
    </source>
</evidence>
<feature type="compositionally biased region" description="Basic and acidic residues" evidence="1">
    <location>
        <begin position="9"/>
        <end position="26"/>
    </location>
</feature>
<organism evidence="2 3">
    <name type="scientific">Ditylenchus dipsaci</name>
    <dbReference type="NCBI Taxonomy" id="166011"/>
    <lineage>
        <taxon>Eukaryota</taxon>
        <taxon>Metazoa</taxon>
        <taxon>Ecdysozoa</taxon>
        <taxon>Nematoda</taxon>
        <taxon>Chromadorea</taxon>
        <taxon>Rhabditida</taxon>
        <taxon>Tylenchina</taxon>
        <taxon>Tylenchomorpha</taxon>
        <taxon>Sphaerularioidea</taxon>
        <taxon>Anguinidae</taxon>
        <taxon>Anguininae</taxon>
        <taxon>Ditylenchus</taxon>
    </lineage>
</organism>
<dbReference type="GO" id="GO:0000796">
    <property type="term" value="C:condensin complex"/>
    <property type="evidence" value="ECO:0007669"/>
    <property type="project" value="InterPro"/>
</dbReference>
<dbReference type="GO" id="GO:0005737">
    <property type="term" value="C:cytoplasm"/>
    <property type="evidence" value="ECO:0007669"/>
    <property type="project" value="TreeGrafter"/>
</dbReference>
<proteinExistence type="predicted"/>
<dbReference type="Proteomes" id="UP000887574">
    <property type="component" value="Unplaced"/>
</dbReference>
<dbReference type="SUPFAM" id="SSF48371">
    <property type="entry name" value="ARM repeat"/>
    <property type="match status" value="1"/>
</dbReference>
<dbReference type="PANTHER" id="PTHR14418:SF5">
    <property type="entry name" value="CONDENSIN COMPLEX SUBUNIT 3"/>
    <property type="match status" value="1"/>
</dbReference>
<dbReference type="PANTHER" id="PTHR14418">
    <property type="entry name" value="CONDENSIN COMPLEX SUBUNIT 3-RELATED"/>
    <property type="match status" value="1"/>
</dbReference>
<name>A0A915EDC5_9BILA</name>
<dbReference type="GO" id="GO:0000793">
    <property type="term" value="C:condensed chromosome"/>
    <property type="evidence" value="ECO:0007669"/>
    <property type="project" value="TreeGrafter"/>
</dbReference>
<evidence type="ECO:0000256" key="1">
    <source>
        <dbReference type="SAM" id="MobiDB-lite"/>
    </source>
</evidence>
<evidence type="ECO:0000313" key="3">
    <source>
        <dbReference type="WBParaSite" id="jg4667"/>
    </source>
</evidence>
<dbReference type="WBParaSite" id="jg4667">
    <property type="protein sequence ID" value="jg4667"/>
    <property type="gene ID" value="jg4667"/>
</dbReference>
<dbReference type="AlphaFoldDB" id="A0A915EDC5"/>